<organism evidence="1 2">
    <name type="scientific">Lichtheimia corymbifera JMRC:FSU:9682</name>
    <dbReference type="NCBI Taxonomy" id="1263082"/>
    <lineage>
        <taxon>Eukaryota</taxon>
        <taxon>Fungi</taxon>
        <taxon>Fungi incertae sedis</taxon>
        <taxon>Mucoromycota</taxon>
        <taxon>Mucoromycotina</taxon>
        <taxon>Mucoromycetes</taxon>
        <taxon>Mucorales</taxon>
        <taxon>Lichtheimiaceae</taxon>
        <taxon>Lichtheimia</taxon>
    </lineage>
</organism>
<keyword evidence="2" id="KW-1185">Reference proteome</keyword>
<evidence type="ECO:0000313" key="2">
    <source>
        <dbReference type="Proteomes" id="UP000027586"/>
    </source>
</evidence>
<accession>A0A068RSF8</accession>
<dbReference type="EMBL" id="CBTN010000011">
    <property type="protein sequence ID" value="CDH51906.1"/>
    <property type="molecule type" value="Genomic_DNA"/>
</dbReference>
<dbReference type="VEuPathDB" id="FungiDB:LCOR_03452.1"/>
<dbReference type="Proteomes" id="UP000027586">
    <property type="component" value="Unassembled WGS sequence"/>
</dbReference>
<name>A0A068RSF8_9FUNG</name>
<sequence length="136" mass="15339">MVFGILVEGYHVTTYATDMKGQVNRMIQLGSCNLMSQQPDLSTFPVLFHHYLLHVNLCRPSLQINQDRSIWEELKEEVSIDENCSMLSNTETLLLLAFIDFILDRIGIGVGKLDSSYLPASLKPLHHAGTLICMET</sequence>
<evidence type="ECO:0000313" key="1">
    <source>
        <dbReference type="EMBL" id="CDH51906.1"/>
    </source>
</evidence>
<protein>
    <submittedName>
        <fullName evidence="1">Uncharacterized protein</fullName>
    </submittedName>
</protein>
<dbReference type="AlphaFoldDB" id="A0A068RSF8"/>
<reference evidence="1" key="1">
    <citation type="submission" date="2013-08" db="EMBL/GenBank/DDBJ databases">
        <title>Gene expansion shapes genome architecture in the human pathogen Lichtheimia corymbifera: an evolutionary genomics analysis in the ancient terrestrial Mucorales (Mucoromycotina).</title>
        <authorList>
            <person name="Schwartze V.U."/>
            <person name="Winter S."/>
            <person name="Shelest E."/>
            <person name="Marcet-Houben M."/>
            <person name="Horn F."/>
            <person name="Wehner S."/>
            <person name="Hoffmann K."/>
            <person name="Riege K."/>
            <person name="Sammeth M."/>
            <person name="Nowrousian M."/>
            <person name="Valiante V."/>
            <person name="Linde J."/>
            <person name="Jacobsen I.D."/>
            <person name="Marz M."/>
            <person name="Brakhage A.A."/>
            <person name="Gabaldon T."/>
            <person name="Bocker S."/>
            <person name="Voigt K."/>
        </authorList>
    </citation>
    <scope>NUCLEOTIDE SEQUENCE [LARGE SCALE GENOMIC DNA]</scope>
    <source>
        <strain evidence="1">FSU 9682</strain>
    </source>
</reference>
<dbReference type="OrthoDB" id="2277655at2759"/>
<proteinExistence type="predicted"/>
<gene>
    <name evidence="1" type="ORF">LCOR_03452.1</name>
</gene>
<comment type="caution">
    <text evidence="1">The sequence shown here is derived from an EMBL/GenBank/DDBJ whole genome shotgun (WGS) entry which is preliminary data.</text>
</comment>